<evidence type="ECO:0000313" key="2">
    <source>
        <dbReference type="Proteomes" id="UP000635606"/>
    </source>
</evidence>
<reference evidence="1" key="1">
    <citation type="submission" date="2021-01" db="EMBL/GenBank/DDBJ databases">
        <title>Whole genome shotgun sequence of Virgisporangium ochraceum NBRC 16418.</title>
        <authorList>
            <person name="Komaki H."/>
            <person name="Tamura T."/>
        </authorList>
    </citation>
    <scope>NUCLEOTIDE SEQUENCE</scope>
    <source>
        <strain evidence="1">NBRC 16418</strain>
    </source>
</reference>
<organism evidence="1 2">
    <name type="scientific">Virgisporangium ochraceum</name>
    <dbReference type="NCBI Taxonomy" id="65505"/>
    <lineage>
        <taxon>Bacteria</taxon>
        <taxon>Bacillati</taxon>
        <taxon>Actinomycetota</taxon>
        <taxon>Actinomycetes</taxon>
        <taxon>Micromonosporales</taxon>
        <taxon>Micromonosporaceae</taxon>
        <taxon>Virgisporangium</taxon>
    </lineage>
</organism>
<dbReference type="EMBL" id="BOPH01000009">
    <property type="protein sequence ID" value="GIJ65773.1"/>
    <property type="molecule type" value="Genomic_DNA"/>
</dbReference>
<accession>A0A8J4E8Z5</accession>
<dbReference type="RefSeq" id="WP_203925774.1">
    <property type="nucleotide sequence ID" value="NZ_BOPH01000009.1"/>
</dbReference>
<comment type="caution">
    <text evidence="1">The sequence shown here is derived from an EMBL/GenBank/DDBJ whole genome shotgun (WGS) entry which is preliminary data.</text>
</comment>
<gene>
    <name evidence="1" type="ORF">Voc01_006900</name>
</gene>
<sequence length="96" mass="10945">MRTALLAVVVVLLELLVIWGREAVLRYRGRRPTWEVASYTDRDRTLVLLRLVDRAGTVVDEHLVAAVPGDAYDRQRHLLQAHLEAEGRAMRMNGAR</sequence>
<evidence type="ECO:0000313" key="1">
    <source>
        <dbReference type="EMBL" id="GIJ65773.1"/>
    </source>
</evidence>
<keyword evidence="2" id="KW-1185">Reference proteome</keyword>
<dbReference type="Proteomes" id="UP000635606">
    <property type="component" value="Unassembled WGS sequence"/>
</dbReference>
<proteinExistence type="predicted"/>
<protein>
    <submittedName>
        <fullName evidence="1">Uncharacterized protein</fullName>
    </submittedName>
</protein>
<name>A0A8J4E8Z5_9ACTN</name>
<dbReference type="AlphaFoldDB" id="A0A8J4E8Z5"/>